<dbReference type="EMBL" id="SMKX01000054">
    <property type="protein sequence ID" value="TDD58337.1"/>
    <property type="molecule type" value="Genomic_DNA"/>
</dbReference>
<dbReference type="Pfam" id="PF19142">
    <property type="entry name" value="DUF5825"/>
    <property type="match status" value="1"/>
</dbReference>
<keyword evidence="2" id="KW-1185">Reference proteome</keyword>
<name>A0A4V2YPK1_9ACTN</name>
<sequence>MRPATTALAGVWLDHDSEVRQLNGMLLAESAYADGDLVSHGARLVALADVIDVADADAAVQALTLVRNLTSHGVAVDWRIDLGAAQFDWDVLNHLYPPTELIGVDRADELLGLWRSKYYFCKCIYRTGPGFLQIRDRRRENLARFTIDDPRYMQVIDQMTDGVPAKDVPADVARALLAERLAIPVGELVWLAPYRVRRWPVPSPVV</sequence>
<protein>
    <submittedName>
        <fullName evidence="1">Uncharacterized protein</fullName>
    </submittedName>
</protein>
<reference evidence="1 2" key="1">
    <citation type="submission" date="2019-03" db="EMBL/GenBank/DDBJ databases">
        <title>Draft genome sequences of novel Actinobacteria.</title>
        <authorList>
            <person name="Sahin N."/>
            <person name="Ay H."/>
            <person name="Saygin H."/>
        </authorList>
    </citation>
    <scope>NUCLEOTIDE SEQUENCE [LARGE SCALE GENOMIC DNA]</scope>
    <source>
        <strain evidence="1 2">JCM 13523</strain>
    </source>
</reference>
<dbReference type="AlphaFoldDB" id="A0A4V2YPK1"/>
<evidence type="ECO:0000313" key="2">
    <source>
        <dbReference type="Proteomes" id="UP000295124"/>
    </source>
</evidence>
<accession>A0A4V2YPK1</accession>
<dbReference type="Proteomes" id="UP000295124">
    <property type="component" value="Unassembled WGS sequence"/>
</dbReference>
<organism evidence="1 2">
    <name type="scientific">Kribbella antibiotica</name>
    <dbReference type="NCBI Taxonomy" id="190195"/>
    <lineage>
        <taxon>Bacteria</taxon>
        <taxon>Bacillati</taxon>
        <taxon>Actinomycetota</taxon>
        <taxon>Actinomycetes</taxon>
        <taxon>Propionibacteriales</taxon>
        <taxon>Kribbellaceae</taxon>
        <taxon>Kribbella</taxon>
    </lineage>
</organism>
<dbReference type="InterPro" id="IPR043863">
    <property type="entry name" value="DUF5825"/>
</dbReference>
<proteinExistence type="predicted"/>
<dbReference type="OrthoDB" id="3624112at2"/>
<gene>
    <name evidence="1" type="ORF">E1263_19650</name>
</gene>
<comment type="caution">
    <text evidence="1">The sequence shown here is derived from an EMBL/GenBank/DDBJ whole genome shotgun (WGS) entry which is preliminary data.</text>
</comment>
<dbReference type="RefSeq" id="WP_132169388.1">
    <property type="nucleotide sequence ID" value="NZ_SMKX01000054.1"/>
</dbReference>
<evidence type="ECO:0000313" key="1">
    <source>
        <dbReference type="EMBL" id="TDD58337.1"/>
    </source>
</evidence>